<dbReference type="OrthoDB" id="3752733at2759"/>
<evidence type="ECO:0000256" key="1">
    <source>
        <dbReference type="SAM" id="MobiDB-lite"/>
    </source>
</evidence>
<feature type="region of interest" description="Disordered" evidence="1">
    <location>
        <begin position="150"/>
        <end position="191"/>
    </location>
</feature>
<organism evidence="2 3">
    <name type="scientific">Decorospora gaudefroyi</name>
    <dbReference type="NCBI Taxonomy" id="184978"/>
    <lineage>
        <taxon>Eukaryota</taxon>
        <taxon>Fungi</taxon>
        <taxon>Dikarya</taxon>
        <taxon>Ascomycota</taxon>
        <taxon>Pezizomycotina</taxon>
        <taxon>Dothideomycetes</taxon>
        <taxon>Pleosporomycetidae</taxon>
        <taxon>Pleosporales</taxon>
        <taxon>Pleosporineae</taxon>
        <taxon>Pleosporaceae</taxon>
        <taxon>Decorospora</taxon>
    </lineage>
</organism>
<dbReference type="EMBL" id="ML975464">
    <property type="protein sequence ID" value="KAF1829138.1"/>
    <property type="molecule type" value="Genomic_DNA"/>
</dbReference>
<protein>
    <submittedName>
        <fullName evidence="2">Uncharacterized protein</fullName>
    </submittedName>
</protein>
<dbReference type="AlphaFoldDB" id="A0A6A5JWT2"/>
<feature type="compositionally biased region" description="Polar residues" evidence="1">
    <location>
        <begin position="7"/>
        <end position="20"/>
    </location>
</feature>
<proteinExistence type="predicted"/>
<dbReference type="Proteomes" id="UP000800040">
    <property type="component" value="Unassembled WGS sequence"/>
</dbReference>
<evidence type="ECO:0000313" key="2">
    <source>
        <dbReference type="EMBL" id="KAF1829138.1"/>
    </source>
</evidence>
<evidence type="ECO:0000313" key="3">
    <source>
        <dbReference type="Proteomes" id="UP000800040"/>
    </source>
</evidence>
<feature type="compositionally biased region" description="Basic and acidic residues" evidence="1">
    <location>
        <begin position="162"/>
        <end position="180"/>
    </location>
</feature>
<gene>
    <name evidence="2" type="ORF">BDW02DRAFT_574253</name>
</gene>
<reference evidence="2" key="1">
    <citation type="submission" date="2020-01" db="EMBL/GenBank/DDBJ databases">
        <authorList>
            <consortium name="DOE Joint Genome Institute"/>
            <person name="Haridas S."/>
            <person name="Albert R."/>
            <person name="Binder M."/>
            <person name="Bloem J."/>
            <person name="Labutti K."/>
            <person name="Salamov A."/>
            <person name="Andreopoulos B."/>
            <person name="Baker S.E."/>
            <person name="Barry K."/>
            <person name="Bills G."/>
            <person name="Bluhm B.H."/>
            <person name="Cannon C."/>
            <person name="Castanera R."/>
            <person name="Culley D.E."/>
            <person name="Daum C."/>
            <person name="Ezra D."/>
            <person name="Gonzalez J.B."/>
            <person name="Henrissat B."/>
            <person name="Kuo A."/>
            <person name="Liang C."/>
            <person name="Lipzen A."/>
            <person name="Lutzoni F."/>
            <person name="Magnuson J."/>
            <person name="Mondo S."/>
            <person name="Nolan M."/>
            <person name="Ohm R."/>
            <person name="Pangilinan J."/>
            <person name="Park H.-J."/>
            <person name="Ramirez L."/>
            <person name="Alfaro M."/>
            <person name="Sun H."/>
            <person name="Tritt A."/>
            <person name="Yoshinaga Y."/>
            <person name="Zwiers L.-H."/>
            <person name="Turgeon B.G."/>
            <person name="Goodwin S.B."/>
            <person name="Spatafora J.W."/>
            <person name="Crous P.W."/>
            <person name="Grigoriev I.V."/>
        </authorList>
    </citation>
    <scope>NUCLEOTIDE SEQUENCE</scope>
    <source>
        <strain evidence="2">P77</strain>
    </source>
</reference>
<keyword evidence="3" id="KW-1185">Reference proteome</keyword>
<accession>A0A6A5JWT2</accession>
<feature type="region of interest" description="Disordered" evidence="1">
    <location>
        <begin position="1"/>
        <end position="40"/>
    </location>
</feature>
<name>A0A6A5JWT2_9PLEO</name>
<sequence length="191" mass="21746">MKHDSRVATNLEGQSSSKPTTLHKRKTSTSKPRVALRSQTWSNPTVYTRTILKSRATTANRRASSDPTTCRPVTKRQSRFASLFISLLAVSPMAIEYQAADQQTIEAAQKAAVQPAPAKKAHVRHASGVRTSEIRKTRWKRFKYEMGLKMKNTASRGKGKERRNWTRMEDVEMEDMRAEEQESLVGRRRAE</sequence>